<dbReference type="Proteomes" id="UP001150942">
    <property type="component" value="Unassembled WGS sequence"/>
</dbReference>
<accession>A0A9W9MKE1</accession>
<protein>
    <submittedName>
        <fullName evidence="1">Uncharacterized protein</fullName>
    </submittedName>
</protein>
<sequence>MNEQLGMYSVGPPMAMEPKCSAMTLSKGSHENWYSILVGIEYMVYTHHAFGDPPPALCHGGYGEMVAEGVGERVGERKKRRGGRVRARGAFYMFTSQVPSRNGWPFSLPFFTSQGYWL</sequence>
<name>A0A9W9MKE1_9EURO</name>
<evidence type="ECO:0000313" key="1">
    <source>
        <dbReference type="EMBL" id="KAJ5202825.1"/>
    </source>
</evidence>
<evidence type="ECO:0000313" key="2">
    <source>
        <dbReference type="Proteomes" id="UP001150942"/>
    </source>
</evidence>
<organism evidence="1 2">
    <name type="scientific">Penicillium cf. viridicatum</name>
    <dbReference type="NCBI Taxonomy" id="2972119"/>
    <lineage>
        <taxon>Eukaryota</taxon>
        <taxon>Fungi</taxon>
        <taxon>Dikarya</taxon>
        <taxon>Ascomycota</taxon>
        <taxon>Pezizomycotina</taxon>
        <taxon>Eurotiomycetes</taxon>
        <taxon>Eurotiomycetidae</taxon>
        <taxon>Eurotiales</taxon>
        <taxon>Aspergillaceae</taxon>
        <taxon>Penicillium</taxon>
    </lineage>
</organism>
<dbReference type="OrthoDB" id="10587039at2759"/>
<dbReference type="AlphaFoldDB" id="A0A9W9MKE1"/>
<reference evidence="1" key="1">
    <citation type="submission" date="2022-11" db="EMBL/GenBank/DDBJ databases">
        <authorList>
            <person name="Petersen C."/>
        </authorList>
    </citation>
    <scope>NUCLEOTIDE SEQUENCE</scope>
    <source>
        <strain evidence="1">IBT 20477</strain>
    </source>
</reference>
<reference evidence="1" key="2">
    <citation type="journal article" date="2023" name="IMA Fungus">
        <title>Comparative genomic study of the Penicillium genus elucidates a diverse pangenome and 15 lateral gene transfer events.</title>
        <authorList>
            <person name="Petersen C."/>
            <person name="Sorensen T."/>
            <person name="Nielsen M.R."/>
            <person name="Sondergaard T.E."/>
            <person name="Sorensen J.L."/>
            <person name="Fitzpatrick D.A."/>
            <person name="Frisvad J.C."/>
            <person name="Nielsen K.L."/>
        </authorList>
    </citation>
    <scope>NUCLEOTIDE SEQUENCE</scope>
    <source>
        <strain evidence="1">IBT 20477</strain>
    </source>
</reference>
<proteinExistence type="predicted"/>
<comment type="caution">
    <text evidence="1">The sequence shown here is derived from an EMBL/GenBank/DDBJ whole genome shotgun (WGS) entry which is preliminary data.</text>
</comment>
<keyword evidence="2" id="KW-1185">Reference proteome</keyword>
<dbReference type="EMBL" id="JAPQKQ010000003">
    <property type="protein sequence ID" value="KAJ5202825.1"/>
    <property type="molecule type" value="Genomic_DNA"/>
</dbReference>
<gene>
    <name evidence="1" type="ORF">N7449_004904</name>
</gene>